<evidence type="ECO:0000256" key="6">
    <source>
        <dbReference type="ARBA" id="ARBA00022737"/>
    </source>
</evidence>
<feature type="domain" description="Cadherin" evidence="15">
    <location>
        <begin position="1364"/>
        <end position="1473"/>
    </location>
</feature>
<evidence type="ECO:0000256" key="2">
    <source>
        <dbReference type="ARBA" id="ARBA00022475"/>
    </source>
</evidence>
<accession>A0A443SWE3</accession>
<evidence type="ECO:0000256" key="8">
    <source>
        <dbReference type="ARBA" id="ARBA00022889"/>
    </source>
</evidence>
<dbReference type="EMBL" id="NCKV01000046">
    <property type="protein sequence ID" value="RWS31837.1"/>
    <property type="molecule type" value="Genomic_DNA"/>
</dbReference>
<name>A0A443SWE3_9ACAR</name>
<evidence type="ECO:0000256" key="1">
    <source>
        <dbReference type="ARBA" id="ARBA00004251"/>
    </source>
</evidence>
<feature type="domain" description="Cadherin" evidence="15">
    <location>
        <begin position="1689"/>
        <end position="1821"/>
    </location>
</feature>
<feature type="domain" description="Cadherin" evidence="15">
    <location>
        <begin position="641"/>
        <end position="746"/>
    </location>
</feature>
<dbReference type="CDD" id="cd11304">
    <property type="entry name" value="Cadherin_repeat"/>
    <property type="match status" value="13"/>
</dbReference>
<evidence type="ECO:0000256" key="11">
    <source>
        <dbReference type="ARBA" id="ARBA00023157"/>
    </source>
</evidence>
<evidence type="ECO:0000313" key="16">
    <source>
        <dbReference type="EMBL" id="RWS31837.1"/>
    </source>
</evidence>
<proteinExistence type="predicted"/>
<dbReference type="Proteomes" id="UP000288716">
    <property type="component" value="Unassembled WGS sequence"/>
</dbReference>
<evidence type="ECO:0000256" key="5">
    <source>
        <dbReference type="ARBA" id="ARBA00022729"/>
    </source>
</evidence>
<dbReference type="InterPro" id="IPR050174">
    <property type="entry name" value="Protocadherin/Cadherin-CA"/>
</dbReference>
<dbReference type="GO" id="GO:0005509">
    <property type="term" value="F:calcium ion binding"/>
    <property type="evidence" value="ECO:0007669"/>
    <property type="project" value="UniProtKB-UniRule"/>
</dbReference>
<keyword evidence="2" id="KW-1003">Cell membrane</keyword>
<dbReference type="SUPFAM" id="SSF49313">
    <property type="entry name" value="Cadherin-like"/>
    <property type="match status" value="13"/>
</dbReference>
<dbReference type="Gene3D" id="2.60.40.60">
    <property type="entry name" value="Cadherins"/>
    <property type="match status" value="13"/>
</dbReference>
<feature type="domain" description="Cadherin" evidence="15">
    <location>
        <begin position="229"/>
        <end position="359"/>
    </location>
</feature>
<feature type="chain" id="PRO_5019373158" evidence="14">
    <location>
        <begin position="23"/>
        <end position="1837"/>
    </location>
</feature>
<organism evidence="16 17">
    <name type="scientific">Leptotrombidium deliense</name>
    <dbReference type="NCBI Taxonomy" id="299467"/>
    <lineage>
        <taxon>Eukaryota</taxon>
        <taxon>Metazoa</taxon>
        <taxon>Ecdysozoa</taxon>
        <taxon>Arthropoda</taxon>
        <taxon>Chelicerata</taxon>
        <taxon>Arachnida</taxon>
        <taxon>Acari</taxon>
        <taxon>Acariformes</taxon>
        <taxon>Trombidiformes</taxon>
        <taxon>Prostigmata</taxon>
        <taxon>Anystina</taxon>
        <taxon>Parasitengona</taxon>
        <taxon>Trombiculoidea</taxon>
        <taxon>Trombiculidae</taxon>
        <taxon>Leptotrombidium</taxon>
    </lineage>
</organism>
<dbReference type="SMART" id="SM00112">
    <property type="entry name" value="CA"/>
    <property type="match status" value="13"/>
</dbReference>
<reference evidence="16 17" key="1">
    <citation type="journal article" date="2018" name="Gigascience">
        <title>Genomes of trombidid mites reveal novel predicted allergens and laterally-transferred genes associated with secondary metabolism.</title>
        <authorList>
            <person name="Dong X."/>
            <person name="Chaisiri K."/>
            <person name="Xia D."/>
            <person name="Armstrong S.D."/>
            <person name="Fang Y."/>
            <person name="Donnelly M.J."/>
            <person name="Kadowaki T."/>
            <person name="McGarry J.W."/>
            <person name="Darby A.C."/>
            <person name="Makepeace B.L."/>
        </authorList>
    </citation>
    <scope>NUCLEOTIDE SEQUENCE [LARGE SCALE GENOMIC DNA]</scope>
    <source>
        <strain evidence="16">UoL-UT</strain>
    </source>
</reference>
<evidence type="ECO:0000256" key="14">
    <source>
        <dbReference type="SAM" id="SignalP"/>
    </source>
</evidence>
<keyword evidence="6" id="KW-0677">Repeat</keyword>
<dbReference type="Pfam" id="PF00028">
    <property type="entry name" value="Cadherin"/>
    <property type="match status" value="9"/>
</dbReference>
<feature type="domain" description="Cadherin" evidence="15">
    <location>
        <begin position="1148"/>
        <end position="1255"/>
    </location>
</feature>
<dbReference type="FunFam" id="2.60.40.60:FF:000005">
    <property type="entry name" value="Protocadherin 9"/>
    <property type="match status" value="1"/>
</dbReference>
<dbReference type="InterPro" id="IPR015919">
    <property type="entry name" value="Cadherin-like_sf"/>
</dbReference>
<keyword evidence="4" id="KW-0812">Transmembrane</keyword>
<evidence type="ECO:0000313" key="17">
    <source>
        <dbReference type="Proteomes" id="UP000288716"/>
    </source>
</evidence>
<keyword evidence="9" id="KW-1133">Transmembrane helix</keyword>
<dbReference type="InterPro" id="IPR002126">
    <property type="entry name" value="Cadherin-like_dom"/>
</dbReference>
<dbReference type="GO" id="GO:0007156">
    <property type="term" value="P:homophilic cell adhesion via plasma membrane adhesion molecules"/>
    <property type="evidence" value="ECO:0007669"/>
    <property type="project" value="InterPro"/>
</dbReference>
<feature type="domain" description="Cadherin" evidence="15">
    <location>
        <begin position="516"/>
        <end position="630"/>
    </location>
</feature>
<dbReference type="PANTHER" id="PTHR24028:SF328">
    <property type="entry name" value="CADHERIN-3"/>
    <property type="match status" value="1"/>
</dbReference>
<evidence type="ECO:0000256" key="12">
    <source>
        <dbReference type="ARBA" id="ARBA00023180"/>
    </source>
</evidence>
<feature type="domain" description="Cadherin" evidence="15">
    <location>
        <begin position="929"/>
        <end position="1044"/>
    </location>
</feature>
<feature type="domain" description="Cadherin" evidence="15">
    <location>
        <begin position="87"/>
        <end position="228"/>
    </location>
</feature>
<feature type="domain" description="Cadherin" evidence="15">
    <location>
        <begin position="1484"/>
        <end position="1589"/>
    </location>
</feature>
<dbReference type="GO" id="GO:0005886">
    <property type="term" value="C:plasma membrane"/>
    <property type="evidence" value="ECO:0007669"/>
    <property type="project" value="UniProtKB-SubCell"/>
</dbReference>
<dbReference type="PRINTS" id="PR00205">
    <property type="entry name" value="CADHERIN"/>
</dbReference>
<dbReference type="FunFam" id="2.60.40.60:FF:000015">
    <property type="entry name" value="FAT atypical cadherin 1"/>
    <property type="match status" value="3"/>
</dbReference>
<feature type="domain" description="Cadherin" evidence="15">
    <location>
        <begin position="1256"/>
        <end position="1363"/>
    </location>
</feature>
<feature type="signal peptide" evidence="14">
    <location>
        <begin position="1"/>
        <end position="22"/>
    </location>
</feature>
<sequence length="1837" mass="204693">MTDNRALGLLCVAIVFFNCVFGVHQHASKSDEVDGNRVVFESSPTLRNGDDDVKEENVFNEISPSQPTHSSAADREENSDGGLFTFTKTFYNVSIPENSRIKTYVTVVTPHAGRLGPVSGPDPGGGTDVAPYAKMGIYVDDLDYNVRYKIVDGDEGKVFKAESYRVGDFVFLMIRTRSADSLNREYLDRFRLTVRATITSNKDDNFKRRTKCEVYVQIEDVNDLIPYFYVTEYDISVPEDTAIDSNLVRVAAFDADAGLNGEVYYSLESTDLTVNEMFAVHPTMGIVTNTRRFYSNENEGKIGENRTTQREYLLTIVAFDRASNLQKSNSNFNAKSRPPKSKANIRIRVEPVNKYEPTIVVHSSLITSASNNSKVSSFDVSPFVYGVVSVTDGDGDDTTFGKICSLSIINGNDLDLFQISNSSVSTRQYYIELKRPYSLSSSAANNKTLKTSLFSSVPIFPRINNEYGLEFNLTLKAEDCGGLFSTKSATVILNPFSANATFSLLSIIQLVKPSFKKEQYYIEISEVALIGSQVIQVEVDIPLRLETSAALPLISFTILEGNEQQAFGVTPNGVIYTRKTLDFEQQKEYTIVVGAHLRTAANGAAIISSAVSTTRVHIKLFDENDNSPQFQNKTFKFLSSSPLVASLSLEENKPIGSLVCKVSAVDLDSAENGLISYSLENTNAVPFAINQANGKIRTTEVLDYESGPRQYLLIVRATDWGSPFRRKADLLINVTVRDINDHRPQFEKRDCTAFIPRNTKPWTEIFTLSAIDFDAQSLVTYKMANNGNSDELSDCFSLEEVTGVLRLKCSLKELTSIDAEKESAKETFVNVTATDGQHFADVMPIKVIVTDSSVPLSADDEQRTQYSHKRRGVAGGILVDCKGDSFSLGINEKIKKYVFRDDTSFVVKDIEADDFKGSQQNQYKPIINPNTPEQMHIPENIARGAVILKLAAEDGDEGLNSWLRWTLNVHQHESNETGFRLKTMPFNVEMFTGNLIVIDTIDRELQSEYKLNLTVCDLGSPQQLCSSRDLKIFIDDENDNPPKFDVSTYYFSVPEDTKSGSTIGRLHAFDADSGRNSILTYSLRNHRKHFAIDSKTGSLIIKQKLDREEMEKYKLHVAVHDNGTKPLSATATVIVEVKDVNDNPPRFREPYYLIRIREDLPFGTVVTKINAFDLDSGENGHIEYLLMTTGNEESRFSIDRLTGNVRIVKDLDFEDKQLYNLTITAKDKGTPSLSSNVYVLVEVEDVDENVLPPRFPEILETGDILENSPPGTLVMTVTAFDDDAPPGYSGDRSVLYQIVDGDGIGRFTIDSSGNVFTTSVLDRETSWRHWLTVVARDRSAVPKSSHVHLFIEVIDENDNAPITAEPFYVTQVFENASISTPVIQLSASDADLNDDSSAYIFRILNEAEDCAFRIDSKTGLIETKAQLDHETQAQYILDIEISENREDNSVPVLKSRTPVVINVLDVNDNAPLFHQSIFWCNAYDNLNISIPICQVIARDSDNIGNELFKSDNGKITFRISDGNENEFFRIDESTGAIYLTNSSVRKGKYDFNIEASDGGFPSKSSQSKVLIEIFDHKKEDIENNTAPVFSEGELDANFAVSENEAIGAIIAIINPTDAENDKVCVHILSGNDDGVFAYLNGALLVAKRIDFETKTKYVLTIMITDGVNSTITNTTVNIIDTNDNIPRFEQDLYIVNVHENATKGTEILSLDVFDIDTNDNHAYSLYTSGSPKTLTKFEVESWSGKVRIKESLDHETCRQHIFVVEATDSRLITAGRSSSRFSRMSHDDSVPTVTPFSAASHRTFSKIVVNVLDVNDHAPQFISPSFEAKMQIQAIML</sequence>
<dbReference type="OrthoDB" id="6252479at2759"/>
<gene>
    <name evidence="16" type="ORF">B4U80_03077</name>
</gene>
<evidence type="ECO:0000256" key="13">
    <source>
        <dbReference type="PROSITE-ProRule" id="PRU00043"/>
    </source>
</evidence>
<keyword evidence="17" id="KW-1185">Reference proteome</keyword>
<evidence type="ECO:0000259" key="15">
    <source>
        <dbReference type="PROSITE" id="PS50268"/>
    </source>
</evidence>
<evidence type="ECO:0000256" key="10">
    <source>
        <dbReference type="ARBA" id="ARBA00023136"/>
    </source>
</evidence>
<comment type="subcellular location">
    <subcellularLocation>
        <location evidence="1">Cell membrane</location>
        <topology evidence="1">Single-pass type I membrane protein</topology>
    </subcellularLocation>
</comment>
<protein>
    <submittedName>
        <fullName evidence="16">Fat-like cadherin-related tumor suppressor isoform X4</fullName>
    </submittedName>
</protein>
<keyword evidence="8" id="KW-0130">Cell adhesion</keyword>
<evidence type="ECO:0000256" key="4">
    <source>
        <dbReference type="ARBA" id="ARBA00022692"/>
    </source>
</evidence>
<dbReference type="PROSITE" id="PS00232">
    <property type="entry name" value="CADHERIN_1"/>
    <property type="match status" value="6"/>
</dbReference>
<evidence type="ECO:0000256" key="7">
    <source>
        <dbReference type="ARBA" id="ARBA00022837"/>
    </source>
</evidence>
<feature type="domain" description="Cadherin" evidence="15">
    <location>
        <begin position="1600"/>
        <end position="1688"/>
    </location>
</feature>
<dbReference type="PANTHER" id="PTHR24028">
    <property type="entry name" value="CADHERIN-87A"/>
    <property type="match status" value="1"/>
</dbReference>
<feature type="domain" description="Cadherin" evidence="15">
    <location>
        <begin position="755"/>
        <end position="857"/>
    </location>
</feature>
<keyword evidence="10" id="KW-0472">Membrane</keyword>
<keyword evidence="12" id="KW-0325">Glycoprotein</keyword>
<feature type="domain" description="Cadherin" evidence="15">
    <location>
        <begin position="1045"/>
        <end position="1147"/>
    </location>
</feature>
<keyword evidence="7 13" id="KW-0106">Calcium</keyword>
<keyword evidence="3" id="KW-0245">EGF-like domain</keyword>
<dbReference type="VEuPathDB" id="VectorBase:LDEU000203"/>
<dbReference type="InterPro" id="IPR020894">
    <property type="entry name" value="Cadherin_CS"/>
</dbReference>
<dbReference type="STRING" id="299467.A0A443SWE3"/>
<evidence type="ECO:0000256" key="3">
    <source>
        <dbReference type="ARBA" id="ARBA00022536"/>
    </source>
</evidence>
<dbReference type="FunFam" id="2.60.40.60:FF:000037">
    <property type="entry name" value="FAT atypical cadherin 1"/>
    <property type="match status" value="1"/>
</dbReference>
<evidence type="ECO:0000256" key="9">
    <source>
        <dbReference type="ARBA" id="ARBA00022989"/>
    </source>
</evidence>
<dbReference type="PROSITE" id="PS50268">
    <property type="entry name" value="CADHERIN_2"/>
    <property type="match status" value="13"/>
</dbReference>
<keyword evidence="11" id="KW-1015">Disulfide bond</keyword>
<keyword evidence="5 14" id="KW-0732">Signal</keyword>
<comment type="caution">
    <text evidence="16">The sequence shown here is derived from an EMBL/GenBank/DDBJ whole genome shotgun (WGS) entry which is preliminary data.</text>
</comment>